<accession>A0ACC2GZ70</accession>
<keyword evidence="2" id="KW-1185">Reference proteome</keyword>
<sequence>MHDGGMPSPTQTHPHSLGGDKVPRLEELKSTGRNVKLDRSHGGTTLPGCGAGGRGDINNYLNGSVEWEDAGKPTPWGRSSAELQCYLTLPPHSEKRGNLSPGT</sequence>
<proteinExistence type="predicted"/>
<gene>
    <name evidence="1" type="ORF">DPEC_G00082800</name>
</gene>
<evidence type="ECO:0000313" key="2">
    <source>
        <dbReference type="Proteomes" id="UP001157502"/>
    </source>
</evidence>
<comment type="caution">
    <text evidence="1">The sequence shown here is derived from an EMBL/GenBank/DDBJ whole genome shotgun (WGS) entry which is preliminary data.</text>
</comment>
<protein>
    <submittedName>
        <fullName evidence="1">Uncharacterized protein</fullName>
    </submittedName>
</protein>
<organism evidence="1 2">
    <name type="scientific">Dallia pectoralis</name>
    <name type="common">Alaska blackfish</name>
    <dbReference type="NCBI Taxonomy" id="75939"/>
    <lineage>
        <taxon>Eukaryota</taxon>
        <taxon>Metazoa</taxon>
        <taxon>Chordata</taxon>
        <taxon>Craniata</taxon>
        <taxon>Vertebrata</taxon>
        <taxon>Euteleostomi</taxon>
        <taxon>Actinopterygii</taxon>
        <taxon>Neopterygii</taxon>
        <taxon>Teleostei</taxon>
        <taxon>Protacanthopterygii</taxon>
        <taxon>Esociformes</taxon>
        <taxon>Umbridae</taxon>
        <taxon>Dallia</taxon>
    </lineage>
</organism>
<dbReference type="EMBL" id="CM055734">
    <property type="protein sequence ID" value="KAJ8008857.1"/>
    <property type="molecule type" value="Genomic_DNA"/>
</dbReference>
<dbReference type="Proteomes" id="UP001157502">
    <property type="component" value="Chromosome 7"/>
</dbReference>
<name>A0ACC2GZ70_DALPE</name>
<reference evidence="1" key="1">
    <citation type="submission" date="2021-05" db="EMBL/GenBank/DDBJ databases">
        <authorList>
            <person name="Pan Q."/>
            <person name="Jouanno E."/>
            <person name="Zahm M."/>
            <person name="Klopp C."/>
            <person name="Cabau C."/>
            <person name="Louis A."/>
            <person name="Berthelot C."/>
            <person name="Parey E."/>
            <person name="Roest Crollius H."/>
            <person name="Montfort J."/>
            <person name="Robinson-Rechavi M."/>
            <person name="Bouchez O."/>
            <person name="Lampietro C."/>
            <person name="Lopez Roques C."/>
            <person name="Donnadieu C."/>
            <person name="Postlethwait J."/>
            <person name="Bobe J."/>
            <person name="Dillon D."/>
            <person name="Chandos A."/>
            <person name="von Hippel F."/>
            <person name="Guiguen Y."/>
        </authorList>
    </citation>
    <scope>NUCLEOTIDE SEQUENCE</scope>
    <source>
        <strain evidence="1">YG-Jan2019</strain>
    </source>
</reference>
<evidence type="ECO:0000313" key="1">
    <source>
        <dbReference type="EMBL" id="KAJ8008857.1"/>
    </source>
</evidence>